<evidence type="ECO:0000259" key="1">
    <source>
        <dbReference type="Pfam" id="PF01935"/>
    </source>
</evidence>
<reference evidence="2 3" key="1">
    <citation type="journal article" date="2019" name="Extremophiles">
        <title>Biogeography of thermophiles and predominance of Thermus scotoductus in domestic water heaters.</title>
        <authorList>
            <person name="Wilpiszeski R.L."/>
            <person name="Zhang Z."/>
            <person name="House C.H."/>
        </authorList>
    </citation>
    <scope>NUCLEOTIDE SEQUENCE [LARGE SCALE GENOMIC DNA]</scope>
    <source>
        <strain evidence="2 3">34_S34</strain>
    </source>
</reference>
<evidence type="ECO:0000313" key="3">
    <source>
        <dbReference type="Proteomes" id="UP000286734"/>
    </source>
</evidence>
<accession>A0A430R3F5</accession>
<comment type="caution">
    <text evidence="2">The sequence shown here is derived from an EMBL/GenBank/DDBJ whole genome shotgun (WGS) entry which is preliminary data.</text>
</comment>
<proteinExistence type="predicted"/>
<dbReference type="Gene3D" id="3.40.50.300">
    <property type="entry name" value="P-loop containing nucleotide triphosphate hydrolases"/>
    <property type="match status" value="1"/>
</dbReference>
<sequence length="192" mass="21934">YVYAEGSAEFKPEPWMQVVSPEVLIRFPVGSLVARRSFIFARAGFGKSNLIKLLFSELYRNTPTVEKRGGQKVPVGTVLLDPDGEYFWPEDKGRPGLCDVPHLEDKLVVFTSRKPPSPYYGSFVASDIRLDIRRLRPADVISIALDPERQEQQNVRKLRGLNDRKWAELVDMIHREGHSADLQRVSELLELE</sequence>
<dbReference type="Proteomes" id="UP000286734">
    <property type="component" value="Unassembled WGS sequence"/>
</dbReference>
<name>A0A430R3F5_THESC</name>
<feature type="non-terminal residue" evidence="2">
    <location>
        <position position="1"/>
    </location>
</feature>
<feature type="domain" description="Helicase HerA central" evidence="1">
    <location>
        <begin position="23"/>
        <end position="169"/>
    </location>
</feature>
<feature type="non-terminal residue" evidence="2">
    <location>
        <position position="192"/>
    </location>
</feature>
<gene>
    <name evidence="2" type="ORF">CSW47_11745</name>
</gene>
<dbReference type="EMBL" id="PELP01000411">
    <property type="protein sequence ID" value="RTH01928.1"/>
    <property type="molecule type" value="Genomic_DNA"/>
</dbReference>
<dbReference type="InterPro" id="IPR027417">
    <property type="entry name" value="P-loop_NTPase"/>
</dbReference>
<organism evidence="2 3">
    <name type="scientific">Thermus scotoductus</name>
    <dbReference type="NCBI Taxonomy" id="37636"/>
    <lineage>
        <taxon>Bacteria</taxon>
        <taxon>Thermotogati</taxon>
        <taxon>Deinococcota</taxon>
        <taxon>Deinococci</taxon>
        <taxon>Thermales</taxon>
        <taxon>Thermaceae</taxon>
        <taxon>Thermus</taxon>
    </lineage>
</organism>
<dbReference type="RefSeq" id="WP_126200835.1">
    <property type="nucleotide sequence ID" value="NZ_PELP01000411.1"/>
</dbReference>
<evidence type="ECO:0000313" key="2">
    <source>
        <dbReference type="EMBL" id="RTH01928.1"/>
    </source>
</evidence>
<dbReference type="AlphaFoldDB" id="A0A430R3F5"/>
<dbReference type="Pfam" id="PF01935">
    <property type="entry name" value="DUF87"/>
    <property type="match status" value="1"/>
</dbReference>
<dbReference type="InterPro" id="IPR002789">
    <property type="entry name" value="HerA_central"/>
</dbReference>
<protein>
    <submittedName>
        <fullName evidence="2">ATPase</fullName>
    </submittedName>
</protein>